<reference evidence="1 2" key="1">
    <citation type="submission" date="2013-03" db="EMBL/GenBank/DDBJ databases">
        <authorList>
            <person name="Le V."/>
        </authorList>
    </citation>
    <scope>NUCLEOTIDE SEQUENCE [LARGE SCALE GENOMIC DNA]</scope>
    <source>
        <strain evidence="1 2">BiD32</strain>
    </source>
</reference>
<gene>
    <name evidence="1" type="ORF">EBBID32_17080</name>
</gene>
<evidence type="ECO:0000313" key="2">
    <source>
        <dbReference type="Proteomes" id="UP000013201"/>
    </source>
</evidence>
<name>N1MKT8_9SPHN</name>
<accession>N1MKT8</accession>
<dbReference type="Proteomes" id="UP000013201">
    <property type="component" value="Unassembled WGS sequence"/>
</dbReference>
<dbReference type="AlphaFoldDB" id="N1MKT8"/>
<reference evidence="2" key="2">
    <citation type="submission" date="2013-04" db="EMBL/GenBank/DDBJ databases">
        <title>Bisphenol A degrading Sphingobium sp. strain BiD32.</title>
        <authorList>
            <person name="Nielsen J.L."/>
            <person name="Zhou N.A."/>
            <person name="Kjeldal H."/>
        </authorList>
    </citation>
    <scope>NUCLEOTIDE SEQUENCE [LARGE SCALE GENOMIC DNA]</scope>
    <source>
        <strain evidence="2">BiD32</strain>
    </source>
</reference>
<comment type="caution">
    <text evidence="1">The sequence shown here is derived from an EMBL/GenBank/DDBJ whole genome shotgun (WGS) entry which is preliminary data.</text>
</comment>
<proteinExistence type="predicted"/>
<keyword evidence="2" id="KW-1185">Reference proteome</keyword>
<evidence type="ECO:0000313" key="1">
    <source>
        <dbReference type="EMBL" id="CCW17369.1"/>
    </source>
</evidence>
<dbReference type="EMBL" id="CAVK010000077">
    <property type="protein sequence ID" value="CCW17369.1"/>
    <property type="molecule type" value="Genomic_DNA"/>
</dbReference>
<protein>
    <submittedName>
        <fullName evidence="1">Uncharacterized protein</fullName>
    </submittedName>
</protein>
<sequence length="40" mass="4475">MAIETYPTASRLRLMSLRVAFEQVPDLRCGIEKINKGVPA</sequence>
<organism evidence="1 2">
    <name type="scientific">Sphingobium indicum BiD32</name>
    <dbReference type="NCBI Taxonomy" id="1301087"/>
    <lineage>
        <taxon>Bacteria</taxon>
        <taxon>Pseudomonadati</taxon>
        <taxon>Pseudomonadota</taxon>
        <taxon>Alphaproteobacteria</taxon>
        <taxon>Sphingomonadales</taxon>
        <taxon>Sphingomonadaceae</taxon>
        <taxon>Sphingobium</taxon>
    </lineage>
</organism>